<dbReference type="PANTHER" id="PTHR33516:SF2">
    <property type="entry name" value="LEXA REPRESSOR-RELATED"/>
    <property type="match status" value="1"/>
</dbReference>
<dbReference type="Pfam" id="PF00717">
    <property type="entry name" value="Peptidase_S24"/>
    <property type="match status" value="1"/>
</dbReference>
<feature type="domain" description="Peptidase S24/S26A/S26B/S26C" evidence="1">
    <location>
        <begin position="76"/>
        <end position="192"/>
    </location>
</feature>
<dbReference type="STRING" id="1802685.A3C88_01670"/>
<dbReference type="InterPro" id="IPR050077">
    <property type="entry name" value="LexA_repressor"/>
</dbReference>
<dbReference type="InterPro" id="IPR036286">
    <property type="entry name" value="LexA/Signal_pep-like_sf"/>
</dbReference>
<reference evidence="2 3" key="1">
    <citation type="journal article" date="2016" name="Nat. Commun.">
        <title>Thousands of microbial genomes shed light on interconnected biogeochemical processes in an aquifer system.</title>
        <authorList>
            <person name="Anantharaman K."/>
            <person name="Brown C.T."/>
            <person name="Hug L.A."/>
            <person name="Sharon I."/>
            <person name="Castelle C.J."/>
            <person name="Probst A.J."/>
            <person name="Thomas B.C."/>
            <person name="Singh A."/>
            <person name="Wilkins M.J."/>
            <person name="Karaoz U."/>
            <person name="Brodie E.L."/>
            <person name="Williams K.H."/>
            <person name="Hubbard S.S."/>
            <person name="Banfield J.F."/>
        </authorList>
    </citation>
    <scope>NUCLEOTIDE SEQUENCE [LARGE SCALE GENOMIC DNA]</scope>
</reference>
<comment type="caution">
    <text evidence="2">The sequence shown here is derived from an EMBL/GenBank/DDBJ whole genome shotgun (WGS) entry which is preliminary data.</text>
</comment>
<evidence type="ECO:0000313" key="3">
    <source>
        <dbReference type="Proteomes" id="UP000178117"/>
    </source>
</evidence>
<dbReference type="Proteomes" id="UP000178117">
    <property type="component" value="Unassembled WGS sequence"/>
</dbReference>
<dbReference type="PANTHER" id="PTHR33516">
    <property type="entry name" value="LEXA REPRESSOR"/>
    <property type="match status" value="1"/>
</dbReference>
<evidence type="ECO:0000313" key="2">
    <source>
        <dbReference type="EMBL" id="OGN17337.1"/>
    </source>
</evidence>
<dbReference type="EMBL" id="MGJZ01000013">
    <property type="protein sequence ID" value="OGN17337.1"/>
    <property type="molecule type" value="Genomic_DNA"/>
</dbReference>
<dbReference type="InterPro" id="IPR015927">
    <property type="entry name" value="Peptidase_S24_S26A/B/C"/>
</dbReference>
<protein>
    <recommendedName>
        <fullName evidence="1">Peptidase S24/S26A/S26B/S26C domain-containing protein</fullName>
    </recommendedName>
</protein>
<feature type="non-terminal residue" evidence="2">
    <location>
        <position position="216"/>
    </location>
</feature>
<name>A0A1F8FVZ3_9BACT</name>
<dbReference type="InterPro" id="IPR039418">
    <property type="entry name" value="LexA-like"/>
</dbReference>
<accession>A0A1F8FVZ3</accession>
<dbReference type="Gene3D" id="2.10.109.10">
    <property type="entry name" value="Umud Fragment, subunit A"/>
    <property type="match status" value="1"/>
</dbReference>
<dbReference type="CDD" id="cd06529">
    <property type="entry name" value="S24_LexA-like"/>
    <property type="match status" value="1"/>
</dbReference>
<dbReference type="SUPFAM" id="SSF51306">
    <property type="entry name" value="LexA/Signal peptidase"/>
    <property type="match status" value="1"/>
</dbReference>
<dbReference type="AlphaFoldDB" id="A0A1F8FVZ3"/>
<proteinExistence type="predicted"/>
<evidence type="ECO:0000259" key="1">
    <source>
        <dbReference type="Pfam" id="PF00717"/>
    </source>
</evidence>
<organism evidence="2 3">
    <name type="scientific">Candidatus Yanofskybacteria bacterium RIFCSPHIGHO2_02_FULL_50_12</name>
    <dbReference type="NCBI Taxonomy" id="1802685"/>
    <lineage>
        <taxon>Bacteria</taxon>
        <taxon>Candidatus Yanofskyibacteriota</taxon>
    </lineage>
</organism>
<gene>
    <name evidence="2" type="ORF">A3C88_01670</name>
</gene>
<sequence>MHTIQEKILKISAGRNLADMSLREIGKLIGEPSAQKIKHHLLQLEKNSLIQMDRLAKVMVKTRPGQLYRSALMAVPILGSANCGPATIYAEENVEGYLRISGKLLTKKKDVFAIKASGYSMNKANINGESIDDGDYVIVDPSYRSVKNGDYVLSIIDGMANVKRYFEDKENKRIILLSESSASVSPIFIHYDDLDSYLVNGKVIQVVKKPKNTWSK</sequence>